<feature type="compositionally biased region" description="Polar residues" evidence="1">
    <location>
        <begin position="390"/>
        <end position="436"/>
    </location>
</feature>
<feature type="compositionally biased region" description="Polar residues" evidence="1">
    <location>
        <begin position="1518"/>
        <end position="1536"/>
    </location>
</feature>
<keyword evidence="4" id="KW-1185">Reference proteome</keyword>
<feature type="region of interest" description="Disordered" evidence="1">
    <location>
        <begin position="1174"/>
        <end position="1210"/>
    </location>
</feature>
<dbReference type="InterPro" id="IPR013087">
    <property type="entry name" value="Znf_C2H2_type"/>
</dbReference>
<dbReference type="OrthoDB" id="3254002at2759"/>
<feature type="region of interest" description="Disordered" evidence="1">
    <location>
        <begin position="1454"/>
        <end position="1614"/>
    </location>
</feature>
<protein>
    <recommendedName>
        <fullName evidence="2">C2H2-type domain-containing protein</fullName>
    </recommendedName>
</protein>
<feature type="region of interest" description="Disordered" evidence="1">
    <location>
        <begin position="1006"/>
        <end position="1162"/>
    </location>
</feature>
<dbReference type="STRING" id="1108050.A0A0B7FTE5"/>
<feature type="compositionally biased region" description="Low complexity" evidence="1">
    <location>
        <begin position="186"/>
        <end position="213"/>
    </location>
</feature>
<feature type="compositionally biased region" description="Low complexity" evidence="1">
    <location>
        <begin position="367"/>
        <end position="376"/>
    </location>
</feature>
<feature type="compositionally biased region" description="Pro residues" evidence="1">
    <location>
        <begin position="739"/>
        <end position="765"/>
    </location>
</feature>
<feature type="domain" description="C2H2-type" evidence="2">
    <location>
        <begin position="1321"/>
        <end position="1344"/>
    </location>
</feature>
<feature type="compositionally biased region" description="Polar residues" evidence="1">
    <location>
        <begin position="516"/>
        <end position="526"/>
    </location>
</feature>
<evidence type="ECO:0000259" key="2">
    <source>
        <dbReference type="PROSITE" id="PS00028"/>
    </source>
</evidence>
<organism evidence="3 4">
    <name type="scientific">Thanatephorus cucumeris (strain AG1-IB / isolate 7/3/14)</name>
    <name type="common">Lettuce bottom rot fungus</name>
    <name type="synonym">Rhizoctonia solani</name>
    <dbReference type="NCBI Taxonomy" id="1108050"/>
    <lineage>
        <taxon>Eukaryota</taxon>
        <taxon>Fungi</taxon>
        <taxon>Dikarya</taxon>
        <taxon>Basidiomycota</taxon>
        <taxon>Agaricomycotina</taxon>
        <taxon>Agaricomycetes</taxon>
        <taxon>Cantharellales</taxon>
        <taxon>Ceratobasidiaceae</taxon>
        <taxon>Rhizoctonia</taxon>
        <taxon>Rhizoctonia solani AG-1</taxon>
    </lineage>
</organism>
<feature type="region of interest" description="Disordered" evidence="1">
    <location>
        <begin position="244"/>
        <end position="344"/>
    </location>
</feature>
<feature type="compositionally biased region" description="Low complexity" evidence="1">
    <location>
        <begin position="1196"/>
        <end position="1205"/>
    </location>
</feature>
<name>A0A0B7FTE5_THACB</name>
<feature type="compositionally biased region" description="Basic and acidic residues" evidence="1">
    <location>
        <begin position="444"/>
        <end position="454"/>
    </location>
</feature>
<feature type="region of interest" description="Disordered" evidence="1">
    <location>
        <begin position="729"/>
        <end position="789"/>
    </location>
</feature>
<feature type="region of interest" description="Disordered" evidence="1">
    <location>
        <begin position="56"/>
        <end position="75"/>
    </location>
</feature>
<feature type="compositionally biased region" description="Low complexity" evidence="1">
    <location>
        <begin position="779"/>
        <end position="788"/>
    </location>
</feature>
<feature type="compositionally biased region" description="Pro residues" evidence="1">
    <location>
        <begin position="1470"/>
        <end position="1481"/>
    </location>
</feature>
<dbReference type="Proteomes" id="UP000059188">
    <property type="component" value="Unassembled WGS sequence"/>
</dbReference>
<feature type="compositionally biased region" description="Polar residues" evidence="1">
    <location>
        <begin position="471"/>
        <end position="486"/>
    </location>
</feature>
<feature type="compositionally biased region" description="Low complexity" evidence="1">
    <location>
        <begin position="457"/>
        <end position="466"/>
    </location>
</feature>
<feature type="compositionally biased region" description="Basic and acidic residues" evidence="1">
    <location>
        <begin position="906"/>
        <end position="920"/>
    </location>
</feature>
<gene>
    <name evidence="3" type="primary">FMN2</name>
    <name evidence="3" type="ORF">RSOLAG1IB_03400</name>
</gene>
<dbReference type="EMBL" id="LN679103">
    <property type="protein sequence ID" value="CEL59467.1"/>
    <property type="molecule type" value="Genomic_DNA"/>
</dbReference>
<feature type="region of interest" description="Disordered" evidence="1">
    <location>
        <begin position="170"/>
        <end position="223"/>
    </location>
</feature>
<feature type="compositionally biased region" description="Low complexity" evidence="1">
    <location>
        <begin position="1062"/>
        <end position="1078"/>
    </location>
</feature>
<feature type="region of interest" description="Disordered" evidence="1">
    <location>
        <begin position="886"/>
        <end position="967"/>
    </location>
</feature>
<evidence type="ECO:0000313" key="3">
    <source>
        <dbReference type="EMBL" id="CEL59467.1"/>
    </source>
</evidence>
<feature type="compositionally biased region" description="Polar residues" evidence="1">
    <location>
        <begin position="269"/>
        <end position="337"/>
    </location>
</feature>
<evidence type="ECO:0000313" key="4">
    <source>
        <dbReference type="Proteomes" id="UP000059188"/>
    </source>
</evidence>
<reference evidence="3 4" key="1">
    <citation type="submission" date="2014-11" db="EMBL/GenBank/DDBJ databases">
        <authorList>
            <person name="Wibberg Daniel"/>
        </authorList>
    </citation>
    <scope>NUCLEOTIDE SEQUENCE [LARGE SCALE GENOMIC DNA]</scope>
    <source>
        <strain evidence="3">Rhizoctonia solani AG1-IB 7/3/14</strain>
    </source>
</reference>
<feature type="compositionally biased region" description="Polar residues" evidence="1">
    <location>
        <begin position="1136"/>
        <end position="1150"/>
    </location>
</feature>
<feature type="region of interest" description="Disordered" evidence="1">
    <location>
        <begin position="357"/>
        <end position="526"/>
    </location>
</feature>
<sequence length="1614" mass="174300">MVDRLASKTPSGTSFISILWHVTSHLNLRSKFTTTPDSDSDSDSNFLAQWRQDMDPSHYHAQPGTSTQYVQASHPDNERGNQLMVVDNQAMQQYLNGLYRNPTQTQIGPSNDPGFYAKAQQDMLTMKHRIEQMLLANQQCAEVANISNQITYAPPSYPHYHAYTSAQGAAPHQHGAWTGPTSGSGPYQHQQVYQQQAYPQQPYPHHQQTYAQPASQPYTGQYAPGVVMKDTSYQPAHSVPQVVQVDSHQQHSAPYHQSQPQPHLVDGNAQPNRQNTVTLPDNRVQPQMQATPQAGPSTSHAQNTHQPQPQSFSQSRHPNYLQRNPLQPNRQPSQASAWTVKKDSETTQKQLQYLQDLAKQHQRRQQSRPSSHQNSPASAQMALPSVPPVLNTSSSVSTQPDPKQTPIERSSSPQQEPPALTSQVQNVDTVNPSPTILRSRKPFSLHDLKSERRRSTVRSVDSSTPSRENESSTNGSGNGRTTANNHPQPPNGAVHDSTPTESGLAGEPTARETGETKPTLNSLNSSSGAQIEEVVIQPAPPQVNSEPKVPSALASVPDVPIQQTPASLASTSAPKPSGAGMKAALERLHILGVDCIALVKQAAQTVGVSTNNLQETGPGDRSIPLFADGQPLDVWSNNLRVNRVEGDALIGTIWDSMKKKVLEMNLDVAELNKGSPKLTTDTPLIKKDQITNYGNTIPPVDAVQPATTSNHSIGDGATQHAVIAVQPHVTPGPLKLPNEPNPPSTEAPTQAPPAQIPPNPLPAPSTVPTLASIPPQTAPQPASTQHPADVAAWQSYQAQLARKYQYSPYPSGAQTTIQSVGPQRLQQAPTAAYVPPNLVAQVPIQVPPSQAPAQTSEIQSTMVKPKAKPRKTAALDYLRSLGIDIPEVGTSERPSGVPSKPPAESEPIRTKDKGKGKAIDPEVPVVPVVPTQPEPEPGPERNNTENAVPEPTPLVSATGPSRVLETPRSPVAPTIAVLAEPSPTPPPLSATETVTRPATPVVQAPIATHAPAPVPPVMTILADSGAPLEPTPPAVEASGSKPSAILEASAANTDPARPTSQASAILSPPIASISALALGDPSSPPEATPLKRKRESRLSDVNEAGPGPNTETRARQHAEVNKHDQKRPKIIKRDSTTTGAGNELSSSQLESPYPNIPLPANPIPNNSWAQSYASAMNSANRTDRPLFRPETPPSDEPSSPSTSKPKSVKRRMIMEVVIPVRKKKGKAVAAEPTLIIDLTSDTGTERDDSLGLDELVNAIHDDTRMEQEPDLQLIRRRLRPHTCEWIGCIGPPVLSSVELLGVHLHRQHLNCRDPNTGYYMCRWGICALQFKNPRRLWSHISEKHIRHPLHCPYEDCDRTTSERYRMVVHVNRAHRENPDAKLRVFAQPEDFSLGRAESEERVVLRPDAFPDGVPYFRIMGMALRYEVVPAQIPSQRHARIGPIILRNISAPTGIVSVPRPAAGGRTRQLPLPPALASPIPPRSQVRLGTVPPDALGEEIEREAGPAPNKSPVRRISISKGTKASESSTKSRTNPSPARSHITITSDESSSEPESRRGSTAQGPGRGRGRGGTSVVRANRSIVSQSSQSSSPHKAPRLQLVVELPSRGSGSSMRK</sequence>
<evidence type="ECO:0000256" key="1">
    <source>
        <dbReference type="SAM" id="MobiDB-lite"/>
    </source>
</evidence>
<proteinExistence type="predicted"/>
<accession>A0A0B7FTE5</accession>
<feature type="compositionally biased region" description="Basic and acidic residues" evidence="1">
    <location>
        <begin position="1112"/>
        <end position="1123"/>
    </location>
</feature>
<dbReference type="PROSITE" id="PS00028">
    <property type="entry name" value="ZINC_FINGER_C2H2_1"/>
    <property type="match status" value="1"/>
</dbReference>
<dbReference type="SMART" id="SM00355">
    <property type="entry name" value="ZnF_C2H2"/>
    <property type="match status" value="3"/>
</dbReference>